<evidence type="ECO:0000313" key="2">
    <source>
        <dbReference type="EMBL" id="MBZ2165154.1"/>
    </source>
</evidence>
<dbReference type="InterPro" id="IPR040493">
    <property type="entry name" value="DUF5518"/>
</dbReference>
<organism evidence="2 3">
    <name type="scientific">Methanobacterium spitsbergense</name>
    <dbReference type="NCBI Taxonomy" id="2874285"/>
    <lineage>
        <taxon>Archaea</taxon>
        <taxon>Methanobacteriati</taxon>
        <taxon>Methanobacteriota</taxon>
        <taxon>Methanomada group</taxon>
        <taxon>Methanobacteria</taxon>
        <taxon>Methanobacteriales</taxon>
        <taxon>Methanobacteriaceae</taxon>
        <taxon>Methanobacterium</taxon>
    </lineage>
</organism>
<dbReference type="EMBL" id="JAIOUQ010000003">
    <property type="protein sequence ID" value="MBZ2165154.1"/>
    <property type="molecule type" value="Genomic_DNA"/>
</dbReference>
<keyword evidence="1" id="KW-0472">Membrane</keyword>
<dbReference type="Proteomes" id="UP000825933">
    <property type="component" value="Unassembled WGS sequence"/>
</dbReference>
<reference evidence="3" key="1">
    <citation type="journal article" date="2022" name="Microbiol. Resour. Announc.">
        <title>Draft Genome Sequence of a Methanogenic Archaeon from West Spitsbergen Permafrost.</title>
        <authorList>
            <person name="Trubitsyn V."/>
            <person name="Rivkina E."/>
            <person name="Shcherbakova V."/>
        </authorList>
    </citation>
    <scope>NUCLEOTIDE SEQUENCE [LARGE SCALE GENOMIC DNA]</scope>
    <source>
        <strain evidence="3">VT</strain>
    </source>
</reference>
<protein>
    <submittedName>
        <fullName evidence="2">DUF5518 domain-containing protein</fullName>
    </submittedName>
</protein>
<comment type="caution">
    <text evidence="2">The sequence shown here is derived from an EMBL/GenBank/DDBJ whole genome shotgun (WGS) entry which is preliminary data.</text>
</comment>
<dbReference type="Pfam" id="PF17647">
    <property type="entry name" value="DUF5518"/>
    <property type="match status" value="1"/>
</dbReference>
<proteinExistence type="predicted"/>
<keyword evidence="1" id="KW-1133">Transmembrane helix</keyword>
<feature type="transmembrane region" description="Helical" evidence="1">
    <location>
        <begin position="57"/>
        <end position="86"/>
    </location>
</feature>
<name>A0A8T5UNC6_9EURY</name>
<feature type="transmembrane region" description="Helical" evidence="1">
    <location>
        <begin position="12"/>
        <end position="45"/>
    </location>
</feature>
<accession>A0A8T5UNC6</accession>
<feature type="transmembrane region" description="Helical" evidence="1">
    <location>
        <begin position="92"/>
        <end position="115"/>
    </location>
</feature>
<evidence type="ECO:0000313" key="3">
    <source>
        <dbReference type="Proteomes" id="UP000825933"/>
    </source>
</evidence>
<keyword evidence="3" id="KW-1185">Reference proteome</keyword>
<keyword evidence="1" id="KW-0812">Transmembrane</keyword>
<gene>
    <name evidence="2" type="ORF">K8N75_03735</name>
</gene>
<evidence type="ECO:0000256" key="1">
    <source>
        <dbReference type="SAM" id="Phobius"/>
    </source>
</evidence>
<dbReference type="RefSeq" id="WP_223790779.1">
    <property type="nucleotide sequence ID" value="NZ_JAIOUQ010000003.1"/>
</dbReference>
<sequence length="129" mass="12988">MVNWGAVIIGFFLSIILGGIFAIIIPIWGGLLGLLLAGMAVGYIVGGDAMNGAVNGALAGVFGAIVLSFLLLIAGTLILGIIGFAAATITSLFILVGFIGVMIVMAVGGAIGSVVKNEPEVRVVEYRGP</sequence>
<dbReference type="AlphaFoldDB" id="A0A8T5UNC6"/>